<dbReference type="Proteomes" id="UP000032233">
    <property type="component" value="Unassembled WGS sequence"/>
</dbReference>
<reference evidence="2 3" key="1">
    <citation type="submission" date="2013-11" db="EMBL/GenBank/DDBJ databases">
        <title>Metagenomic analysis of a methanogenic consortium involved in long chain n-alkane degradation.</title>
        <authorList>
            <person name="Davidova I.A."/>
            <person name="Callaghan A.V."/>
            <person name="Wawrik B."/>
            <person name="Pruitt S."/>
            <person name="Marks C."/>
            <person name="Duncan K.E."/>
            <person name="Suflita J.M."/>
        </authorList>
    </citation>
    <scope>NUCLEOTIDE SEQUENCE [LARGE SCALE GENOMIC DNA]</scope>
    <source>
        <strain evidence="2 3">SPR</strain>
    </source>
</reference>
<dbReference type="AlphaFoldDB" id="A0A0D2GE53"/>
<accession>A0A0D2GE53</accession>
<evidence type="ECO:0000256" key="1">
    <source>
        <dbReference type="SAM" id="Phobius"/>
    </source>
</evidence>
<comment type="caution">
    <text evidence="2">The sequence shown here is derived from an EMBL/GenBank/DDBJ whole genome shotgun (WGS) entry which is preliminary data.</text>
</comment>
<keyword evidence="3" id="KW-1185">Reference proteome</keyword>
<protein>
    <submittedName>
        <fullName evidence="2">Uncharacterized protein</fullName>
    </submittedName>
</protein>
<proteinExistence type="predicted"/>
<evidence type="ECO:0000313" key="3">
    <source>
        <dbReference type="Proteomes" id="UP000032233"/>
    </source>
</evidence>
<dbReference type="EMBL" id="AZAC01000017">
    <property type="protein sequence ID" value="KIX13282.1"/>
    <property type="molecule type" value="Genomic_DNA"/>
</dbReference>
<name>A0A0D2GE53_9BACT</name>
<sequence length="36" mass="4468">MFSNKQKEKTRQQLTLQFLLMGVTLMFWKTAFRRME</sequence>
<gene>
    <name evidence="2" type="ORF">X474_14990</name>
</gene>
<keyword evidence="1" id="KW-1133">Transmembrane helix</keyword>
<keyword evidence="1" id="KW-0812">Transmembrane</keyword>
<dbReference type="InParanoid" id="A0A0D2GE53"/>
<evidence type="ECO:0000313" key="2">
    <source>
        <dbReference type="EMBL" id="KIX13282.1"/>
    </source>
</evidence>
<keyword evidence="1" id="KW-0472">Membrane</keyword>
<feature type="transmembrane region" description="Helical" evidence="1">
    <location>
        <begin position="14"/>
        <end position="32"/>
    </location>
</feature>
<organism evidence="2 3">
    <name type="scientific">Dethiosulfatarculus sandiegensis</name>
    <dbReference type="NCBI Taxonomy" id="1429043"/>
    <lineage>
        <taxon>Bacteria</taxon>
        <taxon>Pseudomonadati</taxon>
        <taxon>Thermodesulfobacteriota</taxon>
        <taxon>Desulfarculia</taxon>
        <taxon>Desulfarculales</taxon>
        <taxon>Desulfarculaceae</taxon>
        <taxon>Dethiosulfatarculus</taxon>
    </lineage>
</organism>